<organism evidence="2 3">
    <name type="scientific">Globodera pallida</name>
    <name type="common">Potato cyst nematode worm</name>
    <name type="synonym">Heterodera pallida</name>
    <dbReference type="NCBI Taxonomy" id="36090"/>
    <lineage>
        <taxon>Eukaryota</taxon>
        <taxon>Metazoa</taxon>
        <taxon>Ecdysozoa</taxon>
        <taxon>Nematoda</taxon>
        <taxon>Chromadorea</taxon>
        <taxon>Rhabditida</taxon>
        <taxon>Tylenchina</taxon>
        <taxon>Tylenchomorpha</taxon>
        <taxon>Tylenchoidea</taxon>
        <taxon>Heteroderidae</taxon>
        <taxon>Heteroderinae</taxon>
        <taxon>Globodera</taxon>
    </lineage>
</organism>
<evidence type="ECO:0000256" key="1">
    <source>
        <dbReference type="SAM" id="MobiDB-lite"/>
    </source>
</evidence>
<sequence length="358" mass="41295">MDIDQLRGRIAALERELQTSTSSRGLPFPTLYDGSEDFQQYLKNFNTLATAHSWPPARCTQILPLYLRGAAKAVYEGLCDAERTNWMSLVDALAGKLKRMSSSLTARQKLAQRKQRPGETLEEFAQAVSELVARAYPDHSLEMNLAALNLGAHENDVKRENENRLQLFRSGIARDFFRANMLSQLKEKALYMEEPKTLEEALTQAKRIEQVQGSLMEDIWKQAQGTKAEIALAEVNAVRTELNELRERQKGWDDQRQPKPSDKQKTRMNFESDREDGKTKGERSLTDEEKHLRRHSRGNRTNRRRIHLFQEAITTTEASEGEYADFKITEGISDREEQIPHRLEDDFNREMIQTSIRI</sequence>
<protein>
    <submittedName>
        <fullName evidence="3">Uncharacterized protein</fullName>
    </submittedName>
</protein>
<reference evidence="3" key="3">
    <citation type="submission" date="2016-06" db="UniProtKB">
        <authorList>
            <consortium name="WormBaseParasite"/>
        </authorList>
    </citation>
    <scope>IDENTIFICATION</scope>
</reference>
<evidence type="ECO:0000313" key="3">
    <source>
        <dbReference type="WBParaSite" id="GPLIN_000436700"/>
    </source>
</evidence>
<accession>A0A183BUT1</accession>
<dbReference type="Proteomes" id="UP000050741">
    <property type="component" value="Unassembled WGS sequence"/>
</dbReference>
<keyword evidence="2" id="KW-1185">Reference proteome</keyword>
<reference evidence="2" key="1">
    <citation type="submission" date="2013-12" db="EMBL/GenBank/DDBJ databases">
        <authorList>
            <person name="Aslett M."/>
        </authorList>
    </citation>
    <scope>NUCLEOTIDE SEQUENCE [LARGE SCALE GENOMIC DNA]</scope>
    <source>
        <strain evidence="2">Lindley</strain>
    </source>
</reference>
<proteinExistence type="predicted"/>
<reference evidence="2" key="2">
    <citation type="submission" date="2014-05" db="EMBL/GenBank/DDBJ databases">
        <title>The genome and life-stage specific transcriptomes of Globodera pallida elucidate key aspects of plant parasitism by a cyst nematode.</title>
        <authorList>
            <person name="Cotton J.A."/>
            <person name="Lilley C.J."/>
            <person name="Jones L.M."/>
            <person name="Kikuchi T."/>
            <person name="Reid A.J."/>
            <person name="Thorpe P."/>
            <person name="Tsai I.J."/>
            <person name="Beasley H."/>
            <person name="Blok V."/>
            <person name="Cock P.J.A."/>
            <person name="Van den Akker S.E."/>
            <person name="Holroyd N."/>
            <person name="Hunt M."/>
            <person name="Mantelin S."/>
            <person name="Naghra H."/>
            <person name="Pain A."/>
            <person name="Palomares-Rius J.E."/>
            <person name="Zarowiecki M."/>
            <person name="Berriman M."/>
            <person name="Jones J.T."/>
            <person name="Urwin P.E."/>
        </authorList>
    </citation>
    <scope>NUCLEOTIDE SEQUENCE [LARGE SCALE GENOMIC DNA]</scope>
    <source>
        <strain evidence="2">Lindley</strain>
    </source>
</reference>
<evidence type="ECO:0000313" key="2">
    <source>
        <dbReference type="Proteomes" id="UP000050741"/>
    </source>
</evidence>
<dbReference type="AlphaFoldDB" id="A0A183BUT1"/>
<name>A0A183BUT1_GLOPA</name>
<dbReference type="PANTHER" id="PTHR33223:SF6">
    <property type="entry name" value="CCHC-TYPE DOMAIN-CONTAINING PROTEIN"/>
    <property type="match status" value="1"/>
</dbReference>
<feature type="compositionally biased region" description="Basic and acidic residues" evidence="1">
    <location>
        <begin position="246"/>
        <end position="291"/>
    </location>
</feature>
<feature type="region of interest" description="Disordered" evidence="1">
    <location>
        <begin position="246"/>
        <end position="304"/>
    </location>
</feature>
<dbReference type="WBParaSite" id="GPLIN_000436700">
    <property type="protein sequence ID" value="GPLIN_000436700"/>
    <property type="gene ID" value="GPLIN_000436700"/>
</dbReference>
<dbReference type="PANTHER" id="PTHR33223">
    <property type="entry name" value="CCHC-TYPE DOMAIN-CONTAINING PROTEIN"/>
    <property type="match status" value="1"/>
</dbReference>
<feature type="compositionally biased region" description="Basic residues" evidence="1">
    <location>
        <begin position="292"/>
        <end position="304"/>
    </location>
</feature>